<keyword evidence="3" id="KW-0808">Transferase</keyword>
<dbReference type="EC" id="2.4.1.57" evidence="3"/>
<dbReference type="OrthoDB" id="9772485at2"/>
<keyword evidence="4" id="KW-1185">Reference proteome</keyword>
<dbReference type="InterPro" id="IPR047691">
    <property type="entry name" value="PelF-like"/>
</dbReference>
<gene>
    <name evidence="3" type="primary">pimA</name>
    <name evidence="3" type="ORF">VA7868_03382</name>
</gene>
<proteinExistence type="predicted"/>
<sequence length="510" mass="57771">MTTPCKADVILVLEGTYPYVRGGVSSWVHQLIHGLPSVTFELVFLGGASSQYGPVQYELPKNVTGLQVHYLMEPEDENEDFDISRYETDSQKAPLFEQWRQLLSYFSGTTESLPEALVTFLFEHVGRDDGFSLDDFRYTKASWRILTDFYQQHCDDVSFPDFFWTYRNLFKPLFVIAQVARKVGKARLVHSVSTGYAGLLGAGISAMQNVPYIISEHGIYTKERKIDLIQADWISEEKQDIGIDLHADMGFIRRLWIRFFEQIGRTSYQQAKIITSLYEGNRVRQLRDGAPAEKTRIIPNGINLSRFGPALSARQDDVKPIVGLIGRVVPIKDIKTFIRAIKEAHYQVPDIQGWIVGPMEEDPDYVLECELLVESLDLKQQIHFLGMQNVAEILPQLKVVALTSISEAQPLVLLEAMAAGVPVLATDVGSCREIIQGHSEADRLAGEAGYLVPIASPGESARAMVSLLTDKEHWQQHQAVGLQRVRTFYDEQLMFARYQGIYEETMLWQE</sequence>
<evidence type="ECO:0000259" key="2">
    <source>
        <dbReference type="Pfam" id="PF11997"/>
    </source>
</evidence>
<accession>A0A1M5ZYE4</accession>
<dbReference type="CDD" id="cd03813">
    <property type="entry name" value="GT4-like"/>
    <property type="match status" value="1"/>
</dbReference>
<dbReference type="Pfam" id="PF11997">
    <property type="entry name" value="DUF3492"/>
    <property type="match status" value="1"/>
</dbReference>
<reference evidence="3 4" key="1">
    <citation type="submission" date="2016-11" db="EMBL/GenBank/DDBJ databases">
        <authorList>
            <person name="Jaros S."/>
            <person name="Januszkiewicz K."/>
            <person name="Wedrychowicz H."/>
        </authorList>
    </citation>
    <scope>NUCLEOTIDE SEQUENCE [LARGE SCALE GENOMIC DNA]</scope>
    <source>
        <strain evidence="3 4">CECT 7868</strain>
    </source>
</reference>
<dbReference type="Pfam" id="PF00534">
    <property type="entry name" value="Glycos_transf_1"/>
    <property type="match status" value="1"/>
</dbReference>
<dbReference type="STRING" id="1216006.VA7868_03382"/>
<dbReference type="Proteomes" id="UP000184608">
    <property type="component" value="Unassembled WGS sequence"/>
</dbReference>
<evidence type="ECO:0000313" key="4">
    <source>
        <dbReference type="Proteomes" id="UP000184608"/>
    </source>
</evidence>
<dbReference type="Gene3D" id="3.40.50.2000">
    <property type="entry name" value="Glycogen Phosphorylase B"/>
    <property type="match status" value="2"/>
</dbReference>
<feature type="domain" description="Glycosyl transferase family 1" evidence="1">
    <location>
        <begin position="317"/>
        <end position="473"/>
    </location>
</feature>
<organism evidence="3 4">
    <name type="scientific">Vibrio aerogenes CECT 7868</name>
    <dbReference type="NCBI Taxonomy" id="1216006"/>
    <lineage>
        <taxon>Bacteria</taxon>
        <taxon>Pseudomonadati</taxon>
        <taxon>Pseudomonadota</taxon>
        <taxon>Gammaproteobacteria</taxon>
        <taxon>Vibrionales</taxon>
        <taxon>Vibrionaceae</taxon>
        <taxon>Vibrio</taxon>
    </lineage>
</organism>
<dbReference type="PANTHER" id="PTHR12526:SF608">
    <property type="entry name" value="PELF"/>
    <property type="match status" value="1"/>
</dbReference>
<name>A0A1M5ZYE4_9VIBR</name>
<dbReference type="EMBL" id="FQXZ01000039">
    <property type="protein sequence ID" value="SHI28913.1"/>
    <property type="molecule type" value="Genomic_DNA"/>
</dbReference>
<dbReference type="SUPFAM" id="SSF53756">
    <property type="entry name" value="UDP-Glycosyltransferase/glycogen phosphorylase"/>
    <property type="match status" value="1"/>
</dbReference>
<dbReference type="InterPro" id="IPR001296">
    <property type="entry name" value="Glyco_trans_1"/>
</dbReference>
<keyword evidence="3" id="KW-0328">Glycosyltransferase</keyword>
<dbReference type="AlphaFoldDB" id="A0A1M5ZYE4"/>
<dbReference type="RefSeq" id="WP_073605004.1">
    <property type="nucleotide sequence ID" value="NZ_FQXZ01000039.1"/>
</dbReference>
<protein>
    <submittedName>
        <fullName evidence="3">GDP-mannose-dependent alpha-(1-2)-phosphatidylinositol mannosyltransferase</fullName>
        <ecNumber evidence="3">2.4.1.57</ecNumber>
    </submittedName>
</protein>
<evidence type="ECO:0000259" key="1">
    <source>
        <dbReference type="Pfam" id="PF00534"/>
    </source>
</evidence>
<dbReference type="PANTHER" id="PTHR12526">
    <property type="entry name" value="GLYCOSYLTRANSFERASE"/>
    <property type="match status" value="1"/>
</dbReference>
<dbReference type="InterPro" id="IPR022622">
    <property type="entry name" value="DUF3492"/>
</dbReference>
<feature type="domain" description="DUF3492" evidence="2">
    <location>
        <begin position="7"/>
        <end position="292"/>
    </location>
</feature>
<evidence type="ECO:0000313" key="3">
    <source>
        <dbReference type="EMBL" id="SHI28913.1"/>
    </source>
</evidence>
<dbReference type="GO" id="GO:0016757">
    <property type="term" value="F:glycosyltransferase activity"/>
    <property type="evidence" value="ECO:0007669"/>
    <property type="project" value="UniProtKB-KW"/>
</dbReference>
<dbReference type="NCBIfam" id="NF038011">
    <property type="entry name" value="PelF"/>
    <property type="match status" value="1"/>
</dbReference>